<comment type="subcellular location">
    <subcellularLocation>
        <location evidence="1 4">Cell outer membrane</location>
    </subcellularLocation>
</comment>
<keyword evidence="2 4" id="KW-0472">Membrane</keyword>
<dbReference type="InterPro" id="IPR012910">
    <property type="entry name" value="Plug_dom"/>
</dbReference>
<dbReference type="Proteomes" id="UP000240996">
    <property type="component" value="Unassembled WGS sequence"/>
</dbReference>
<gene>
    <name evidence="9" type="ORF">C8J24_3373</name>
</gene>
<feature type="compositionally biased region" description="Low complexity" evidence="5">
    <location>
        <begin position="35"/>
        <end position="60"/>
    </location>
</feature>
<feature type="signal peptide" evidence="6">
    <location>
        <begin position="1"/>
        <end position="27"/>
    </location>
</feature>
<evidence type="ECO:0000256" key="4">
    <source>
        <dbReference type="RuleBase" id="RU003357"/>
    </source>
</evidence>
<feature type="chain" id="PRO_5015439923" evidence="6">
    <location>
        <begin position="28"/>
        <end position="1059"/>
    </location>
</feature>
<dbReference type="Gene3D" id="2.40.170.20">
    <property type="entry name" value="TonB-dependent receptor, beta-barrel domain"/>
    <property type="match status" value="2"/>
</dbReference>
<evidence type="ECO:0000256" key="2">
    <source>
        <dbReference type="ARBA" id="ARBA00023136"/>
    </source>
</evidence>
<evidence type="ECO:0000256" key="3">
    <source>
        <dbReference type="ARBA" id="ARBA00023237"/>
    </source>
</evidence>
<evidence type="ECO:0000256" key="1">
    <source>
        <dbReference type="ARBA" id="ARBA00004442"/>
    </source>
</evidence>
<evidence type="ECO:0000313" key="10">
    <source>
        <dbReference type="Proteomes" id="UP000240996"/>
    </source>
</evidence>
<dbReference type="InterPro" id="IPR010104">
    <property type="entry name" value="TonB_rcpt_bac"/>
</dbReference>
<keyword evidence="6" id="KW-0732">Signal</keyword>
<dbReference type="AlphaFoldDB" id="A0A2T4YP14"/>
<dbReference type="GO" id="GO:0009279">
    <property type="term" value="C:cell outer membrane"/>
    <property type="evidence" value="ECO:0007669"/>
    <property type="project" value="UniProtKB-SubCell"/>
</dbReference>
<evidence type="ECO:0000313" key="9">
    <source>
        <dbReference type="EMBL" id="PTM45153.1"/>
    </source>
</evidence>
<keyword evidence="9" id="KW-0675">Receptor</keyword>
<comment type="similarity">
    <text evidence="4">Belongs to the TonB-dependent receptor family.</text>
</comment>
<keyword evidence="3" id="KW-0998">Cell outer membrane</keyword>
<dbReference type="EMBL" id="PZZN01000003">
    <property type="protein sequence ID" value="PTM45153.1"/>
    <property type="molecule type" value="Genomic_DNA"/>
</dbReference>
<feature type="domain" description="TonB-dependent receptor plug" evidence="8">
    <location>
        <begin position="92"/>
        <end position="192"/>
    </location>
</feature>
<dbReference type="Pfam" id="PF00593">
    <property type="entry name" value="TonB_dep_Rec_b-barrel"/>
    <property type="match status" value="1"/>
</dbReference>
<dbReference type="InterPro" id="IPR036942">
    <property type="entry name" value="Beta-barrel_TonB_sf"/>
</dbReference>
<name>A0A2T4YP14_9SPHN</name>
<dbReference type="RefSeq" id="WP_243845751.1">
    <property type="nucleotide sequence ID" value="NZ_CP098762.1"/>
</dbReference>
<proteinExistence type="inferred from homology"/>
<reference evidence="9 10" key="1">
    <citation type="submission" date="2018-04" db="EMBL/GenBank/DDBJ databases">
        <title>Genomic Encyclopedia of Type Strains, Phase III (KMG-III): the genomes of soil and plant-associated and newly described type strains.</title>
        <authorList>
            <person name="Whitman W."/>
        </authorList>
    </citation>
    <scope>NUCLEOTIDE SEQUENCE [LARGE SCALE GENOMIC DNA]</scope>
    <source>
        <strain evidence="9 10">NW12</strain>
    </source>
</reference>
<dbReference type="Pfam" id="PF07715">
    <property type="entry name" value="Plug"/>
    <property type="match status" value="1"/>
</dbReference>
<dbReference type="PANTHER" id="PTHR40980">
    <property type="entry name" value="PLUG DOMAIN-CONTAINING PROTEIN"/>
    <property type="match status" value="1"/>
</dbReference>
<dbReference type="GeneID" id="93689383"/>
<protein>
    <submittedName>
        <fullName evidence="9">TonB-dependent receptor</fullName>
    </submittedName>
</protein>
<evidence type="ECO:0000256" key="6">
    <source>
        <dbReference type="SAM" id="SignalP"/>
    </source>
</evidence>
<accession>A0A2T4YP14</accession>
<evidence type="ECO:0000259" key="8">
    <source>
        <dbReference type="Pfam" id="PF07715"/>
    </source>
</evidence>
<dbReference type="PANTHER" id="PTHR40980:SF3">
    <property type="entry name" value="TONB-DEPENDENT RECEPTOR-LIKE BETA-BARREL DOMAIN-CONTAINING PROTEIN"/>
    <property type="match status" value="1"/>
</dbReference>
<comment type="caution">
    <text evidence="9">The sequence shown here is derived from an EMBL/GenBank/DDBJ whole genome shotgun (WGS) entry which is preliminary data.</text>
</comment>
<dbReference type="InterPro" id="IPR000531">
    <property type="entry name" value="Beta-barrel_TonB"/>
</dbReference>
<feature type="region of interest" description="Disordered" evidence="5">
    <location>
        <begin position="35"/>
        <end position="74"/>
    </location>
</feature>
<dbReference type="NCBIfam" id="TIGR01782">
    <property type="entry name" value="TonB-Xanth-Caul"/>
    <property type="match status" value="1"/>
</dbReference>
<feature type="domain" description="TonB-dependent receptor-like beta-barrel" evidence="7">
    <location>
        <begin position="683"/>
        <end position="1026"/>
    </location>
</feature>
<evidence type="ECO:0000256" key="5">
    <source>
        <dbReference type="SAM" id="MobiDB-lite"/>
    </source>
</evidence>
<dbReference type="Gene3D" id="2.170.130.10">
    <property type="entry name" value="TonB-dependent receptor, plug domain"/>
    <property type="match status" value="1"/>
</dbReference>
<keyword evidence="4" id="KW-0798">TonB box</keyword>
<dbReference type="SUPFAM" id="SSF56935">
    <property type="entry name" value="Porins"/>
    <property type="match status" value="1"/>
</dbReference>
<dbReference type="InterPro" id="IPR037066">
    <property type="entry name" value="Plug_dom_sf"/>
</dbReference>
<keyword evidence="10" id="KW-1185">Reference proteome</keyword>
<organism evidence="9 10">
    <name type="scientific">Sphingomonas aerolata</name>
    <dbReference type="NCBI Taxonomy" id="185951"/>
    <lineage>
        <taxon>Bacteria</taxon>
        <taxon>Pseudomonadati</taxon>
        <taxon>Pseudomonadota</taxon>
        <taxon>Alphaproteobacteria</taxon>
        <taxon>Sphingomonadales</taxon>
        <taxon>Sphingomonadaceae</taxon>
        <taxon>Sphingomonas</taxon>
    </lineage>
</organism>
<sequence>MLRAKSKNMLMVAASVTALVSSSTALAQQTSTTQGVLQSAPTDQAASPSAAAADQASETQTPTTPTSDAAAESEDIVVTGIRGAQRRAVNLKRDAASVTDSISAEDIGKLPDVTISDSLQRIPGVQIRRDAGEGAAINIRGLPQVTTLLNGEAYLGAQSITTIQPNFNDIPSQLFAGADVIKSSTADLLNAGITGTVNLRTRRPFDLKKGFTFAAAAEGAYGDKTKEFDPNLNGLFGFRGEKVGFLVSGAYSNLHLSNSHNGIQEGYGAALHNEQFNTAANPTGDVNLSSGFSPANRPKGTIVGTGRDVNGDGDSNDAFIVPQGFTAWDKVNQRERIGINASAQWEISDALTLNADAFFTRQNENDRTAGIQMQNVNWQAAEFVPGQSRNTGSVVSLSNGGVTRDYDLNTTQVYNYDLGNFDSYAQNDRFKSQSQNYNVELKYDNGGRFKASLRGIYGKAYSNYDQSYLQFSPSNGAQWQPGGIGHYPTGDVAFNPGGYVVNTLAGAASLPATVDFTGNQPVFTLPSQLTNALGNIDSYTMKTTSSEGNYRRKGDLKLIRGDVSYEANDNVSLALGGRYSERTVDDFEFDRAAPLYAGQASQAGGCLVKWKAFDVPLNDASCRAGTGTFGTASFAPYTAGQVRKASDPIFNGQVKQYNLPGAGLPPIYVLDPKVMDNALAFQNSFYPGNVEVQNPGASFNVGVKQISGYAQLNVKGDVFGIPVSGNAGLKVINTKLDITQFVTGSPQPYGLANLSNGTVETKRSFTDFLPAFNLAFNLAENVKLRLAYSKTMTLLDLNQWGGGLNPTYAIDTSNPGSPVFRVTGGSSNGNPQLDPWRATNVEGSLEYYIGASSLISVGAFYIDVASFIQSGNIVRTDLPDNDGVVRNRTVSISTPVQGDGGTLKGVEAGWKQSFSDLGFMPSILTNFGIDANITYSPSDSGAVDLKGDAIPFQDNSKIQTNLAGFYQDDHFQARVAWNYRSKRAVQQNFGGIQGLELYQQPTNYVDASISYDFTPNLTLYAQGSNLTGEYEKYYLTFPDEKAYNNIYERRFMAGARFKF</sequence>
<evidence type="ECO:0000259" key="7">
    <source>
        <dbReference type="Pfam" id="PF00593"/>
    </source>
</evidence>